<sequence>MADGSGAIATTVRTTCPYCGVGCGVSGAAGGSQMGGERTLAVSGDPAHPANKGRLCSKGSALGATVGLQGRLLEPSINGRVASWGEATALVAKRFRDTIARHGRDSVAFYVSGQLLTEDYYVANKLMKGFIGSGNIDTNSRLCMASAVAAHKQAFGADLVPGCYEDLDEADLVVFAGHNAAWTHPILFRRLEAAKARGQKHVVIDPRRTDTAEGADLHLAVAPQSDVRLWNGLLAEMDRRGLLDLDYVAEHVNGIDAVREALAQDDQSLAAVAADCGIAVEDLLAFYDLFAANPKTVSLFSMGSNQSAQGVAKGLAILNVHLATGRIGKPGSCPFSITGQPNAMGGRETGGMANTLAGHMDFAPEDRDRVARFWGAPHTARAPGLKAVEMFEAVRAGKIKAIWVMATNPAVSLPDAGAVREALEACPFVVVSDCVETDTTAYAHVKLPALAWAEKDGTVTNSERRISRQRALFPAPGQARADWRIMADVAQGMGFDGFGWASQASIFREWARLTAYENQGSRLLDLSGLSSMTPHDYAAMTPIQWPVRADGQGTPRLFVDGRFQTPDGRGRMVPVRPKGPADAVSDAFPMSLNTGRIRDQWHTMTRTGLAPDLCRHAPEPFVEIHPRDAKAVGIKDGALTRVSTARGEAVALARVTDRQRVGGLFMPMHWTDAFAPSGKSNHLIAPNLDPVSGQPEFKHTPARARPYRETWKGFFLSRETIAAPANLDLVWRRIPQDAAQLHEFAGRGDASEREALRKRLTKGLTGETTVFEDAGAGSRREAWIENGKLVAVLFQTAAGRLPPRDWLADLFALDQLTAEARSALLIGRPPGAPVDRGPMVCACLKVGAKAVDAAIAAGAVTADAVGAVTGAGTNCGSCRPEIARMIAAAASLKAKETADA</sequence>
<dbReference type="SMART" id="SM00926">
    <property type="entry name" value="Molybdop_Fe4S4"/>
    <property type="match status" value="1"/>
</dbReference>
<name>A0A2N5D4T1_9CAUL</name>
<dbReference type="GO" id="GO:0016491">
    <property type="term" value="F:oxidoreductase activity"/>
    <property type="evidence" value="ECO:0007669"/>
    <property type="project" value="UniProtKB-KW"/>
</dbReference>
<evidence type="ECO:0000256" key="8">
    <source>
        <dbReference type="ARBA" id="ARBA00023004"/>
    </source>
</evidence>
<dbReference type="InterPro" id="IPR041957">
    <property type="entry name" value="CT_Nitrate-R-NapA-like"/>
</dbReference>
<keyword evidence="10" id="KW-0534">Nitrate assimilation</keyword>
<dbReference type="SUPFAM" id="SSF53706">
    <property type="entry name" value="Formate dehydrogenase/DMSO reductase, domains 1-3"/>
    <property type="match status" value="1"/>
</dbReference>
<dbReference type="GO" id="GO:0051539">
    <property type="term" value="F:4 iron, 4 sulfur cluster binding"/>
    <property type="evidence" value="ECO:0007669"/>
    <property type="project" value="UniProtKB-KW"/>
</dbReference>
<keyword evidence="8" id="KW-0408">Iron</keyword>
<evidence type="ECO:0000313" key="13">
    <source>
        <dbReference type="Proteomes" id="UP000234479"/>
    </source>
</evidence>
<organism evidence="12 13">
    <name type="scientific">Caulobacter zeae</name>
    <dbReference type="NCBI Taxonomy" id="2055137"/>
    <lineage>
        <taxon>Bacteria</taxon>
        <taxon>Pseudomonadati</taxon>
        <taxon>Pseudomonadota</taxon>
        <taxon>Alphaproteobacteria</taxon>
        <taxon>Caulobacterales</taxon>
        <taxon>Caulobacteraceae</taxon>
        <taxon>Caulobacter</taxon>
    </lineage>
</organism>
<dbReference type="Gene3D" id="3.40.50.740">
    <property type="match status" value="1"/>
</dbReference>
<dbReference type="SUPFAM" id="SSF50692">
    <property type="entry name" value="ADC-like"/>
    <property type="match status" value="1"/>
</dbReference>
<dbReference type="InterPro" id="IPR007419">
    <property type="entry name" value="BFD-like_2Fe2S-bd_dom"/>
</dbReference>
<dbReference type="CDD" id="cd02754">
    <property type="entry name" value="MopB_Nitrate-R-NapA-like"/>
    <property type="match status" value="1"/>
</dbReference>
<dbReference type="Gene3D" id="3.40.228.10">
    <property type="entry name" value="Dimethylsulfoxide Reductase, domain 2"/>
    <property type="match status" value="1"/>
</dbReference>
<dbReference type="Pfam" id="PF04879">
    <property type="entry name" value="Molybdop_Fe4S4"/>
    <property type="match status" value="1"/>
</dbReference>
<dbReference type="PROSITE" id="PS51669">
    <property type="entry name" value="4FE4S_MOW_BIS_MGD"/>
    <property type="match status" value="1"/>
</dbReference>
<protein>
    <submittedName>
        <fullName evidence="12">Nitrate reductase</fullName>
    </submittedName>
</protein>
<keyword evidence="9" id="KW-0411">Iron-sulfur</keyword>
<evidence type="ECO:0000256" key="6">
    <source>
        <dbReference type="ARBA" id="ARBA00022723"/>
    </source>
</evidence>
<dbReference type="InterPro" id="IPR006963">
    <property type="entry name" value="Mopterin_OxRdtase_4Fe-4S_dom"/>
</dbReference>
<dbReference type="InterPro" id="IPR006657">
    <property type="entry name" value="MoPterin_dinucl-bd_dom"/>
</dbReference>
<evidence type="ECO:0000256" key="7">
    <source>
        <dbReference type="ARBA" id="ARBA00023002"/>
    </source>
</evidence>
<dbReference type="Proteomes" id="UP000234479">
    <property type="component" value="Unassembled WGS sequence"/>
</dbReference>
<comment type="cofactor">
    <cofactor evidence="2">
        <name>[4Fe-4S] cluster</name>
        <dbReference type="ChEBI" id="CHEBI:49883"/>
    </cofactor>
</comment>
<keyword evidence="13" id="KW-1185">Reference proteome</keyword>
<dbReference type="InterPro" id="IPR041854">
    <property type="entry name" value="BFD-like_2Fe2S-bd_dom_sf"/>
</dbReference>
<dbReference type="Gene3D" id="2.40.40.20">
    <property type="match status" value="1"/>
</dbReference>
<evidence type="ECO:0000256" key="5">
    <source>
        <dbReference type="ARBA" id="ARBA00022505"/>
    </source>
</evidence>
<evidence type="ECO:0000256" key="2">
    <source>
        <dbReference type="ARBA" id="ARBA00001966"/>
    </source>
</evidence>
<dbReference type="Pfam" id="PF01568">
    <property type="entry name" value="Molydop_binding"/>
    <property type="match status" value="1"/>
</dbReference>
<evidence type="ECO:0000256" key="10">
    <source>
        <dbReference type="ARBA" id="ARBA00023063"/>
    </source>
</evidence>
<dbReference type="Pfam" id="PF04324">
    <property type="entry name" value="Fer2_BFD"/>
    <property type="match status" value="1"/>
</dbReference>
<evidence type="ECO:0000256" key="4">
    <source>
        <dbReference type="ARBA" id="ARBA00022485"/>
    </source>
</evidence>
<comment type="caution">
    <text evidence="12">The sequence shown here is derived from an EMBL/GenBank/DDBJ whole genome shotgun (WGS) entry which is preliminary data.</text>
</comment>
<evidence type="ECO:0000256" key="9">
    <source>
        <dbReference type="ARBA" id="ARBA00023014"/>
    </source>
</evidence>
<dbReference type="GO" id="GO:1990204">
    <property type="term" value="C:oxidoreductase complex"/>
    <property type="evidence" value="ECO:0007669"/>
    <property type="project" value="UniProtKB-ARBA"/>
</dbReference>
<dbReference type="GO" id="GO:0016020">
    <property type="term" value="C:membrane"/>
    <property type="evidence" value="ECO:0007669"/>
    <property type="project" value="TreeGrafter"/>
</dbReference>
<evidence type="ECO:0000256" key="1">
    <source>
        <dbReference type="ARBA" id="ARBA00001942"/>
    </source>
</evidence>
<evidence type="ECO:0000256" key="3">
    <source>
        <dbReference type="ARBA" id="ARBA00008747"/>
    </source>
</evidence>
<dbReference type="InterPro" id="IPR006656">
    <property type="entry name" value="Mopterin_OxRdtase"/>
</dbReference>
<reference evidence="12 13" key="1">
    <citation type="submission" date="2017-12" db="EMBL/GenBank/DDBJ databases">
        <title>The genome sequence of Caulobacter sp. 410.</title>
        <authorList>
            <person name="Gao J."/>
            <person name="Mao X."/>
            <person name="Sun J."/>
        </authorList>
    </citation>
    <scope>NUCLEOTIDE SEQUENCE [LARGE SCALE GENOMIC DNA]</scope>
    <source>
        <strain evidence="12 13">410</strain>
    </source>
</reference>
<evidence type="ECO:0000313" key="12">
    <source>
        <dbReference type="EMBL" id="PLR21074.1"/>
    </source>
</evidence>
<keyword evidence="4" id="KW-0004">4Fe-4S</keyword>
<dbReference type="GO" id="GO:0045333">
    <property type="term" value="P:cellular respiration"/>
    <property type="evidence" value="ECO:0007669"/>
    <property type="project" value="UniProtKB-ARBA"/>
</dbReference>
<feature type="domain" description="4Fe-4S Mo/W bis-MGD-type" evidence="11">
    <location>
        <begin position="9"/>
        <end position="70"/>
    </location>
</feature>
<dbReference type="AlphaFoldDB" id="A0A2N5D4T1"/>
<dbReference type="Pfam" id="PF00384">
    <property type="entry name" value="Molybdopterin"/>
    <property type="match status" value="1"/>
</dbReference>
<dbReference type="PANTHER" id="PTHR43105">
    <property type="entry name" value="RESPIRATORY NITRATE REDUCTASE"/>
    <property type="match status" value="1"/>
</dbReference>
<dbReference type="PANTHER" id="PTHR43105:SF9">
    <property type="entry name" value="NADPH-FE(3+) OXIDOREDUCTASE SUBUNIT ALPHA"/>
    <property type="match status" value="1"/>
</dbReference>
<dbReference type="RefSeq" id="WP_101719875.1">
    <property type="nucleotide sequence ID" value="NZ_PJRS01000043.1"/>
</dbReference>
<evidence type="ECO:0000259" key="11">
    <source>
        <dbReference type="PROSITE" id="PS51669"/>
    </source>
</evidence>
<gene>
    <name evidence="12" type="ORF">SGCZBJ_20965</name>
</gene>
<proteinExistence type="inferred from homology"/>
<dbReference type="InterPro" id="IPR009010">
    <property type="entry name" value="Asp_de-COase-like_dom_sf"/>
</dbReference>
<keyword evidence="6" id="KW-0479">Metal-binding</keyword>
<keyword evidence="7" id="KW-0560">Oxidoreductase</keyword>
<comment type="similarity">
    <text evidence="3">Belongs to the prokaryotic molybdopterin-containing oxidoreductase family. NasA/NapA/NarB subfamily.</text>
</comment>
<dbReference type="OrthoDB" id="9816402at2"/>
<dbReference type="Gene3D" id="1.10.10.1100">
    <property type="entry name" value="BFD-like [2Fe-2S]-binding domain"/>
    <property type="match status" value="1"/>
</dbReference>
<dbReference type="CDD" id="cd02791">
    <property type="entry name" value="MopB_CT_Nitrate-R-NapA-like"/>
    <property type="match status" value="1"/>
</dbReference>
<dbReference type="InterPro" id="IPR050123">
    <property type="entry name" value="Prok_molybdopt-oxidoreductase"/>
</dbReference>
<accession>A0A2N5D4T1</accession>
<keyword evidence="5" id="KW-0500">Molybdenum</keyword>
<dbReference type="GO" id="GO:0046872">
    <property type="term" value="F:metal ion binding"/>
    <property type="evidence" value="ECO:0007669"/>
    <property type="project" value="UniProtKB-KW"/>
</dbReference>
<dbReference type="GO" id="GO:0042128">
    <property type="term" value="P:nitrate assimilation"/>
    <property type="evidence" value="ECO:0007669"/>
    <property type="project" value="UniProtKB-KW"/>
</dbReference>
<dbReference type="EMBL" id="PJRS01000043">
    <property type="protein sequence ID" value="PLR21074.1"/>
    <property type="molecule type" value="Genomic_DNA"/>
</dbReference>
<dbReference type="Gene3D" id="2.20.25.90">
    <property type="entry name" value="ADC-like domains"/>
    <property type="match status" value="1"/>
</dbReference>
<comment type="cofactor">
    <cofactor evidence="1">
        <name>Mo-bis(molybdopterin guanine dinucleotide)</name>
        <dbReference type="ChEBI" id="CHEBI:60539"/>
    </cofactor>
</comment>
<dbReference type="GO" id="GO:0043546">
    <property type="term" value="F:molybdopterin cofactor binding"/>
    <property type="evidence" value="ECO:0007669"/>
    <property type="project" value="InterPro"/>
</dbReference>